<dbReference type="SUPFAM" id="SSF52540">
    <property type="entry name" value="P-loop containing nucleoside triphosphate hydrolases"/>
    <property type="match status" value="2"/>
</dbReference>
<feature type="domain" description="ABC transporter" evidence="5">
    <location>
        <begin position="4"/>
        <end position="236"/>
    </location>
</feature>
<dbReference type="InterPro" id="IPR003593">
    <property type="entry name" value="AAA+_ATPase"/>
</dbReference>
<feature type="domain" description="ABC transporter" evidence="5">
    <location>
        <begin position="262"/>
        <end position="470"/>
    </location>
</feature>
<dbReference type="InterPro" id="IPR050095">
    <property type="entry name" value="ECF_ABC_transporter_ATP-bd"/>
</dbReference>
<evidence type="ECO:0000313" key="6">
    <source>
        <dbReference type="EMBL" id="MFC5516585.1"/>
    </source>
</evidence>
<sequence>MALIEIRGLSAAFGNTTVLDQLDLSVEAGTTLAILGGNGSGKTTLARHLSGWSGDGDAVRIDGKPLAGRSIAERASLIQYVGQVPSRHLSGRAFSVRDEIAFGPENLLLPRGEIARRVEAALERTGLTGLAARDPFTLSGGEQQRLVLAAALAMEPEILVLDEPVSNLDPEARGEVLDILAELVGRVTLVWLDTSPELLRQLGGRLLRLEEGRLHEVDPLELPPKTDIAATEAKLSALPTFRAAAYEPVPVALGAAASPPVLAVERLSFLYAGAAPLLTDLSFRVGAGEILALIGPNGAGKSTLLRLINGLLKPRAGRIEIAGRDTRKLRVDELAQHVGTVFQEPEYQIFEPTVRREVEFGPRQLGVAKAVIESRRDAALTRTGLVVEADRHPLDLTHAQQRFVAIASVLANAPKLLLLDEAQRGLDAVHTERLEAILAAERAAGTATVIISHDLDFVARNATAILDLGAR</sequence>
<evidence type="ECO:0000313" key="7">
    <source>
        <dbReference type="Proteomes" id="UP001596150"/>
    </source>
</evidence>
<protein>
    <submittedName>
        <fullName evidence="6">ABC transporter ATP-binding protein</fullName>
    </submittedName>
</protein>
<name>A0ABW0PVM2_9HYPH</name>
<keyword evidence="3" id="KW-0547">Nucleotide-binding</keyword>
<evidence type="ECO:0000256" key="1">
    <source>
        <dbReference type="ARBA" id="ARBA00005417"/>
    </source>
</evidence>
<organism evidence="6 7">
    <name type="scientific">Kaistia terrae</name>
    <dbReference type="NCBI Taxonomy" id="537017"/>
    <lineage>
        <taxon>Bacteria</taxon>
        <taxon>Pseudomonadati</taxon>
        <taxon>Pseudomonadota</taxon>
        <taxon>Alphaproteobacteria</taxon>
        <taxon>Hyphomicrobiales</taxon>
        <taxon>Kaistiaceae</taxon>
        <taxon>Kaistia</taxon>
    </lineage>
</organism>
<keyword evidence="2" id="KW-0813">Transport</keyword>
<dbReference type="PROSITE" id="PS50893">
    <property type="entry name" value="ABC_TRANSPORTER_2"/>
    <property type="match status" value="2"/>
</dbReference>
<evidence type="ECO:0000256" key="3">
    <source>
        <dbReference type="ARBA" id="ARBA00022741"/>
    </source>
</evidence>
<reference evidence="7" key="1">
    <citation type="journal article" date="2019" name="Int. J. Syst. Evol. Microbiol.">
        <title>The Global Catalogue of Microorganisms (GCM) 10K type strain sequencing project: providing services to taxonomists for standard genome sequencing and annotation.</title>
        <authorList>
            <consortium name="The Broad Institute Genomics Platform"/>
            <consortium name="The Broad Institute Genome Sequencing Center for Infectious Disease"/>
            <person name="Wu L."/>
            <person name="Ma J."/>
        </authorList>
    </citation>
    <scope>NUCLEOTIDE SEQUENCE [LARGE SCALE GENOMIC DNA]</scope>
    <source>
        <strain evidence="7">KACC 12633</strain>
    </source>
</reference>
<dbReference type="Gene3D" id="3.40.50.300">
    <property type="entry name" value="P-loop containing nucleotide triphosphate hydrolases"/>
    <property type="match status" value="2"/>
</dbReference>
<dbReference type="Proteomes" id="UP001596150">
    <property type="component" value="Unassembled WGS sequence"/>
</dbReference>
<dbReference type="PANTHER" id="PTHR43553">
    <property type="entry name" value="HEAVY METAL TRANSPORTER"/>
    <property type="match status" value="1"/>
</dbReference>
<dbReference type="InterPro" id="IPR003439">
    <property type="entry name" value="ABC_transporter-like_ATP-bd"/>
</dbReference>
<dbReference type="PANTHER" id="PTHR43553:SF24">
    <property type="entry name" value="ENERGY-COUPLING FACTOR TRANSPORTER ATP-BINDING PROTEIN ECFA1"/>
    <property type="match status" value="1"/>
</dbReference>
<proteinExistence type="inferred from homology"/>
<gene>
    <name evidence="6" type="ORF">ACFPP9_12450</name>
</gene>
<dbReference type="InterPro" id="IPR015856">
    <property type="entry name" value="ABC_transpr_CbiO/EcfA_su"/>
</dbReference>
<evidence type="ECO:0000256" key="4">
    <source>
        <dbReference type="ARBA" id="ARBA00022840"/>
    </source>
</evidence>
<keyword evidence="4 6" id="KW-0067">ATP-binding</keyword>
<dbReference type="Pfam" id="PF00005">
    <property type="entry name" value="ABC_tran"/>
    <property type="match status" value="2"/>
</dbReference>
<dbReference type="SMART" id="SM00382">
    <property type="entry name" value="AAA"/>
    <property type="match status" value="2"/>
</dbReference>
<dbReference type="GO" id="GO:0005524">
    <property type="term" value="F:ATP binding"/>
    <property type="evidence" value="ECO:0007669"/>
    <property type="project" value="UniProtKB-KW"/>
</dbReference>
<keyword evidence="7" id="KW-1185">Reference proteome</keyword>
<comment type="similarity">
    <text evidence="1">Belongs to the ABC transporter superfamily.</text>
</comment>
<dbReference type="PROSITE" id="PS00211">
    <property type="entry name" value="ABC_TRANSPORTER_1"/>
    <property type="match status" value="1"/>
</dbReference>
<dbReference type="InterPro" id="IPR027417">
    <property type="entry name" value="P-loop_NTPase"/>
</dbReference>
<dbReference type="InterPro" id="IPR017871">
    <property type="entry name" value="ABC_transporter-like_CS"/>
</dbReference>
<accession>A0ABW0PVM2</accession>
<evidence type="ECO:0000256" key="2">
    <source>
        <dbReference type="ARBA" id="ARBA00022448"/>
    </source>
</evidence>
<dbReference type="CDD" id="cd03225">
    <property type="entry name" value="ABC_cobalt_CbiO_domain1"/>
    <property type="match status" value="2"/>
</dbReference>
<dbReference type="RefSeq" id="WP_266344169.1">
    <property type="nucleotide sequence ID" value="NZ_JAPKNH010000004.1"/>
</dbReference>
<dbReference type="EMBL" id="JBHSML010000003">
    <property type="protein sequence ID" value="MFC5516585.1"/>
    <property type="molecule type" value="Genomic_DNA"/>
</dbReference>
<evidence type="ECO:0000259" key="5">
    <source>
        <dbReference type="PROSITE" id="PS50893"/>
    </source>
</evidence>
<comment type="caution">
    <text evidence="6">The sequence shown here is derived from an EMBL/GenBank/DDBJ whole genome shotgun (WGS) entry which is preliminary data.</text>
</comment>